<dbReference type="GO" id="GO:0006508">
    <property type="term" value="P:proteolysis"/>
    <property type="evidence" value="ECO:0007669"/>
    <property type="project" value="UniProtKB-KW"/>
</dbReference>
<reference evidence="7" key="1">
    <citation type="journal article" date="2018" name="Sci. Rep.">
        <title>Lignite coal burning seam in the remote Altai Mountains harbors a hydrogen-driven thermophilic microbial community.</title>
        <authorList>
            <person name="Kadnikov V.V."/>
            <person name="Mardanov A.V."/>
            <person name="Ivasenko D.A."/>
            <person name="Antsiferov D.V."/>
            <person name="Beletsky A.V."/>
            <person name="Karnachuk O.V."/>
            <person name="Ravin N.V."/>
        </authorList>
    </citation>
    <scope>NUCLEOTIDE SEQUENCE [LARGE SCALE GENOMIC DNA]</scope>
</reference>
<comment type="caution">
    <text evidence="6">The sequence shown here is derived from an EMBL/GenBank/DDBJ whole genome shotgun (WGS) entry which is preliminary data.</text>
</comment>
<evidence type="ECO:0000313" key="7">
    <source>
        <dbReference type="Proteomes" id="UP000244338"/>
    </source>
</evidence>
<dbReference type="InterPro" id="IPR001818">
    <property type="entry name" value="Pept_M10_metallopeptidase"/>
</dbReference>
<name>A0A2R6Y522_9BACL</name>
<protein>
    <recommendedName>
        <fullName evidence="5">Peptidase M10 metallopeptidase domain-containing protein</fullName>
    </recommendedName>
</protein>
<keyword evidence="4" id="KW-0862">Zinc</keyword>
<accession>A0A2R6Y522</accession>
<dbReference type="SUPFAM" id="SSF55486">
    <property type="entry name" value="Metalloproteases ('zincins'), catalytic domain"/>
    <property type="match status" value="1"/>
</dbReference>
<organism evidence="6 7">
    <name type="scientific">Candidatus Carbonibacillus altaicus</name>
    <dbReference type="NCBI Taxonomy" id="2163959"/>
    <lineage>
        <taxon>Bacteria</taxon>
        <taxon>Bacillati</taxon>
        <taxon>Bacillota</taxon>
        <taxon>Bacilli</taxon>
        <taxon>Bacillales</taxon>
        <taxon>Candidatus Carbonibacillus</taxon>
    </lineage>
</organism>
<proteinExistence type="predicted"/>
<dbReference type="Gene3D" id="3.40.390.10">
    <property type="entry name" value="Collagenase (Catalytic Domain)"/>
    <property type="match status" value="1"/>
</dbReference>
<evidence type="ECO:0000313" key="6">
    <source>
        <dbReference type="EMBL" id="PTQ57764.1"/>
    </source>
</evidence>
<gene>
    <name evidence="6" type="ORF">BSOLF_0626</name>
</gene>
<dbReference type="Proteomes" id="UP000244338">
    <property type="component" value="Unassembled WGS sequence"/>
</dbReference>
<keyword evidence="2" id="KW-0479">Metal-binding</keyword>
<dbReference type="GO" id="GO:0004222">
    <property type="term" value="F:metalloendopeptidase activity"/>
    <property type="evidence" value="ECO:0007669"/>
    <property type="project" value="InterPro"/>
</dbReference>
<dbReference type="Pfam" id="PF00413">
    <property type="entry name" value="Peptidase_M10"/>
    <property type="match status" value="1"/>
</dbReference>
<sequence>MTADQRTKTTTHEFGHALGLDHTFGSKDIMQQGKLSITRLSQTDKDSYDEAYLTY</sequence>
<evidence type="ECO:0000256" key="3">
    <source>
        <dbReference type="ARBA" id="ARBA00022801"/>
    </source>
</evidence>
<dbReference type="GO" id="GO:0031012">
    <property type="term" value="C:extracellular matrix"/>
    <property type="evidence" value="ECO:0007669"/>
    <property type="project" value="InterPro"/>
</dbReference>
<evidence type="ECO:0000256" key="2">
    <source>
        <dbReference type="ARBA" id="ARBA00022723"/>
    </source>
</evidence>
<dbReference type="InterPro" id="IPR024079">
    <property type="entry name" value="MetalloPept_cat_dom_sf"/>
</dbReference>
<evidence type="ECO:0000256" key="1">
    <source>
        <dbReference type="ARBA" id="ARBA00022670"/>
    </source>
</evidence>
<dbReference type="EMBL" id="PEBX01000002">
    <property type="protein sequence ID" value="PTQ57764.1"/>
    <property type="molecule type" value="Genomic_DNA"/>
</dbReference>
<dbReference type="GO" id="GO:0008270">
    <property type="term" value="F:zinc ion binding"/>
    <property type="evidence" value="ECO:0007669"/>
    <property type="project" value="InterPro"/>
</dbReference>
<keyword evidence="1" id="KW-0645">Protease</keyword>
<evidence type="ECO:0000256" key="4">
    <source>
        <dbReference type="ARBA" id="ARBA00022833"/>
    </source>
</evidence>
<keyword evidence="3" id="KW-0378">Hydrolase</keyword>
<evidence type="ECO:0000259" key="5">
    <source>
        <dbReference type="Pfam" id="PF00413"/>
    </source>
</evidence>
<feature type="domain" description="Peptidase M10 metallopeptidase" evidence="5">
    <location>
        <begin position="9"/>
        <end position="52"/>
    </location>
</feature>
<dbReference type="AlphaFoldDB" id="A0A2R6Y522"/>